<proteinExistence type="predicted"/>
<dbReference type="AlphaFoldDB" id="A0A2H0NGZ2"/>
<gene>
    <name evidence="1" type="ORF">COV53_04460</name>
</gene>
<evidence type="ECO:0000313" key="2">
    <source>
        <dbReference type="Proteomes" id="UP000230707"/>
    </source>
</evidence>
<accession>A0A2H0NGZ2</accession>
<protein>
    <submittedName>
        <fullName evidence="1">Uncharacterized protein</fullName>
    </submittedName>
</protein>
<organism evidence="1 2">
    <name type="scientific">Candidatus Gottesmanbacteria bacterium CG11_big_fil_rev_8_21_14_0_20_37_11</name>
    <dbReference type="NCBI Taxonomy" id="1974575"/>
    <lineage>
        <taxon>Bacteria</taxon>
        <taxon>Candidatus Gottesmaniibacteriota</taxon>
    </lineage>
</organism>
<sequence>MRNEDRGGLCFLMDDLLARQGGNPVDVWEGQLKTEPIQLTSDLRPAVEQYVQTIIGVTRMGSLRPDEYARKIIEENQGLPPTWRPLSKSVARVHERMVEDARKRNDEMGESVASALSTSFIQVIQSAGIRYEYDMGGTMRGLLDKFKRFPQESR</sequence>
<reference evidence="1 2" key="1">
    <citation type="submission" date="2017-09" db="EMBL/GenBank/DDBJ databases">
        <title>Depth-based differentiation of microbial function through sediment-hosted aquifers and enrichment of novel symbionts in the deep terrestrial subsurface.</title>
        <authorList>
            <person name="Probst A.J."/>
            <person name="Ladd B."/>
            <person name="Jarett J.K."/>
            <person name="Geller-Mcgrath D.E."/>
            <person name="Sieber C.M."/>
            <person name="Emerson J.B."/>
            <person name="Anantharaman K."/>
            <person name="Thomas B.C."/>
            <person name="Malmstrom R."/>
            <person name="Stieglmeier M."/>
            <person name="Klingl A."/>
            <person name="Woyke T."/>
            <person name="Ryan C.M."/>
            <person name="Banfield J.F."/>
        </authorList>
    </citation>
    <scope>NUCLEOTIDE SEQUENCE [LARGE SCALE GENOMIC DNA]</scope>
    <source>
        <strain evidence="1">CG11_big_fil_rev_8_21_14_0_20_37_11</strain>
    </source>
</reference>
<evidence type="ECO:0000313" key="1">
    <source>
        <dbReference type="EMBL" id="PIR08161.1"/>
    </source>
</evidence>
<name>A0A2H0NGZ2_9BACT</name>
<comment type="caution">
    <text evidence="1">The sequence shown here is derived from an EMBL/GenBank/DDBJ whole genome shotgun (WGS) entry which is preliminary data.</text>
</comment>
<dbReference type="Proteomes" id="UP000230707">
    <property type="component" value="Unassembled WGS sequence"/>
</dbReference>
<dbReference type="EMBL" id="PCWS01000097">
    <property type="protein sequence ID" value="PIR08161.1"/>
    <property type="molecule type" value="Genomic_DNA"/>
</dbReference>